<proteinExistence type="predicted"/>
<dbReference type="EMBL" id="CAJNOQ010005750">
    <property type="protein sequence ID" value="CAF1110308.1"/>
    <property type="molecule type" value="Genomic_DNA"/>
</dbReference>
<evidence type="ECO:0000313" key="4">
    <source>
        <dbReference type="Proteomes" id="UP000663829"/>
    </source>
</evidence>
<protein>
    <submittedName>
        <fullName evidence="2">Uncharacterized protein</fullName>
    </submittedName>
</protein>
<dbReference type="EMBL" id="CAJOBC010005750">
    <property type="protein sequence ID" value="CAF3874683.1"/>
    <property type="molecule type" value="Genomic_DNA"/>
</dbReference>
<reference evidence="2" key="1">
    <citation type="submission" date="2021-02" db="EMBL/GenBank/DDBJ databases">
        <authorList>
            <person name="Nowell W R."/>
        </authorList>
    </citation>
    <scope>NUCLEOTIDE SEQUENCE</scope>
</reference>
<keyword evidence="1" id="KW-1133">Transmembrane helix</keyword>
<dbReference type="Proteomes" id="UP000663829">
    <property type="component" value="Unassembled WGS sequence"/>
</dbReference>
<evidence type="ECO:0000313" key="2">
    <source>
        <dbReference type="EMBL" id="CAF1110308.1"/>
    </source>
</evidence>
<evidence type="ECO:0000313" key="3">
    <source>
        <dbReference type="EMBL" id="CAF3874683.1"/>
    </source>
</evidence>
<accession>A0A814PSU8</accession>
<sequence length="494" mass="56752">MVTRKRVESDGWDEARLYWLTTHNVLNHQQSNEHNIYGSVDGNLLRFIKYPLQLYQTRSTCTRQDCPKRERTARSTELTLGCWETFISKFTHETSSSCGWIKLLNEVPYKEAARLGYKKDTIKIMNVDTRKMEEDLLIIYHNRLNLLYVDPLDVKTIIKTVFDLAKFDFEISIYASMPLIEVVTQLLCFQQLVFIPSSLYQVTSPDEIGRLVGTNFFGLPRVNHVFSVYEILSIPFKHHSKFIQLDFIFQTNTLWPVHLTFFVTFSLRNSHIPHTLIGKPLINANNSIVVQNGTSSTIDADIFDIEKHLNDSSVPRLNYIDANMDDIMDVVNRVLPPMQPPYISTIRQSLLSPFSYVLPASLVIVLICIFIIYCMRKHNCKRPGDTGGRNTVILPQNPQQPSDELLNDFYKQMIEKNKKTMSVDYIEMYPCTIQGLDKAPLDRAPRVLPGTDKIYDGTVVSANVLLKCEVSCILSVGKTGTLLFKTFWDNTHES</sequence>
<comment type="caution">
    <text evidence="2">The sequence shown here is derived from an EMBL/GenBank/DDBJ whole genome shotgun (WGS) entry which is preliminary data.</text>
</comment>
<keyword evidence="1" id="KW-0472">Membrane</keyword>
<dbReference type="Proteomes" id="UP000681722">
    <property type="component" value="Unassembled WGS sequence"/>
</dbReference>
<feature type="transmembrane region" description="Helical" evidence="1">
    <location>
        <begin position="354"/>
        <end position="374"/>
    </location>
</feature>
<dbReference type="AlphaFoldDB" id="A0A814PSU8"/>
<organism evidence="2 4">
    <name type="scientific">Didymodactylos carnosus</name>
    <dbReference type="NCBI Taxonomy" id="1234261"/>
    <lineage>
        <taxon>Eukaryota</taxon>
        <taxon>Metazoa</taxon>
        <taxon>Spiralia</taxon>
        <taxon>Gnathifera</taxon>
        <taxon>Rotifera</taxon>
        <taxon>Eurotatoria</taxon>
        <taxon>Bdelloidea</taxon>
        <taxon>Philodinida</taxon>
        <taxon>Philodinidae</taxon>
        <taxon>Didymodactylos</taxon>
    </lineage>
</organism>
<name>A0A814PSU8_9BILA</name>
<keyword evidence="1" id="KW-0812">Transmembrane</keyword>
<gene>
    <name evidence="2" type="ORF">GPM918_LOCUS19196</name>
    <name evidence="3" type="ORF">SRO942_LOCUS19193</name>
</gene>
<keyword evidence="4" id="KW-1185">Reference proteome</keyword>
<evidence type="ECO:0000256" key="1">
    <source>
        <dbReference type="SAM" id="Phobius"/>
    </source>
</evidence>